<sequence>METSAQPDGQQVNTPKVYPLIETPQYATKQTDKLTLMATEMACVHNCILRCLNAIHKHAPTVQPAEYEAFISFVRIWYTMVMKHHDGEEQYIFPRFQEQIHPEAMVVSQQEHEAFHDGMEEMMKYVNGLKGRENEFDRVEFCRIMDSFSDALVTHLRNEVPAILKLGELGDVDAISKIWDSAVQEDIKKFKMVDFITLLPLAIFSHDAEYEGGLHRDFPPLPAAMKFVVRRVLSRPYQGAWKFLVTA</sequence>
<organism evidence="2 3">
    <name type="scientific">Trichoderma arundinaceum</name>
    <dbReference type="NCBI Taxonomy" id="490622"/>
    <lineage>
        <taxon>Eukaryota</taxon>
        <taxon>Fungi</taxon>
        <taxon>Dikarya</taxon>
        <taxon>Ascomycota</taxon>
        <taxon>Pezizomycotina</taxon>
        <taxon>Sordariomycetes</taxon>
        <taxon>Hypocreomycetidae</taxon>
        <taxon>Hypocreales</taxon>
        <taxon>Hypocreaceae</taxon>
        <taxon>Trichoderma</taxon>
    </lineage>
</organism>
<proteinExistence type="predicted"/>
<feature type="domain" description="Hemerythrin-like" evidence="1">
    <location>
        <begin position="45"/>
        <end position="159"/>
    </location>
</feature>
<name>A0A395NZL0_TRIAR</name>
<dbReference type="InterPro" id="IPR053206">
    <property type="entry name" value="Dimeric_xanthone_biosynth"/>
</dbReference>
<keyword evidence="3" id="KW-1185">Reference proteome</keyword>
<gene>
    <name evidence="2" type="ORF">TARUN_681</name>
</gene>
<evidence type="ECO:0000259" key="1">
    <source>
        <dbReference type="Pfam" id="PF01814"/>
    </source>
</evidence>
<dbReference type="AlphaFoldDB" id="A0A395NZL0"/>
<comment type="caution">
    <text evidence="2">The sequence shown here is derived from an EMBL/GenBank/DDBJ whole genome shotgun (WGS) entry which is preliminary data.</text>
</comment>
<dbReference type="PANTHER" id="PTHR38048">
    <property type="entry name" value="EXPRESSED PROTEIN"/>
    <property type="match status" value="1"/>
</dbReference>
<reference evidence="2 3" key="1">
    <citation type="journal article" date="2018" name="PLoS Pathog.">
        <title>Evolution of structural diversity of trichothecenes, a family of toxins produced by plant pathogenic and entomopathogenic fungi.</title>
        <authorList>
            <person name="Proctor R.H."/>
            <person name="McCormick S.P."/>
            <person name="Kim H.S."/>
            <person name="Cardoza R.E."/>
            <person name="Stanley A.M."/>
            <person name="Lindo L."/>
            <person name="Kelly A."/>
            <person name="Brown D.W."/>
            <person name="Lee T."/>
            <person name="Vaughan M.M."/>
            <person name="Alexander N.J."/>
            <person name="Busman M."/>
            <person name="Gutierrez S."/>
        </authorList>
    </citation>
    <scope>NUCLEOTIDE SEQUENCE [LARGE SCALE GENOMIC DNA]</scope>
    <source>
        <strain evidence="2 3">IBT 40837</strain>
    </source>
</reference>
<dbReference type="STRING" id="490622.A0A395NZL0"/>
<evidence type="ECO:0000313" key="2">
    <source>
        <dbReference type="EMBL" id="RFU81522.1"/>
    </source>
</evidence>
<dbReference type="PANTHER" id="PTHR38048:SF2">
    <property type="entry name" value="HEMERYTHRIN-LIKE DOMAIN-CONTAINING PROTEIN"/>
    <property type="match status" value="1"/>
</dbReference>
<dbReference type="Proteomes" id="UP000266272">
    <property type="component" value="Unassembled WGS sequence"/>
</dbReference>
<dbReference type="EMBL" id="PXOA01000044">
    <property type="protein sequence ID" value="RFU81522.1"/>
    <property type="molecule type" value="Genomic_DNA"/>
</dbReference>
<dbReference type="OrthoDB" id="58416at2759"/>
<dbReference type="InterPro" id="IPR012312">
    <property type="entry name" value="Hemerythrin-like"/>
</dbReference>
<protein>
    <submittedName>
        <fullName evidence="2">Hemerythrin hhe cation binding domain-containing</fullName>
    </submittedName>
</protein>
<dbReference type="Pfam" id="PF01814">
    <property type="entry name" value="Hemerythrin"/>
    <property type="match status" value="1"/>
</dbReference>
<accession>A0A395NZL0</accession>
<dbReference type="Gene3D" id="1.20.120.520">
    <property type="entry name" value="nmb1532 protein domain like"/>
    <property type="match status" value="1"/>
</dbReference>
<dbReference type="CDD" id="cd12108">
    <property type="entry name" value="Hr-like"/>
    <property type="match status" value="1"/>
</dbReference>
<evidence type="ECO:0000313" key="3">
    <source>
        <dbReference type="Proteomes" id="UP000266272"/>
    </source>
</evidence>